<dbReference type="Proteomes" id="UP000700596">
    <property type="component" value="Unassembled WGS sequence"/>
</dbReference>
<gene>
    <name evidence="2" type="ORF">B0J11DRAFT_510609</name>
</gene>
<evidence type="ECO:0000256" key="1">
    <source>
        <dbReference type="SAM" id="MobiDB-lite"/>
    </source>
</evidence>
<accession>A0A9P9D9N4</accession>
<reference evidence="2" key="1">
    <citation type="journal article" date="2021" name="Nat. Commun.">
        <title>Genetic determinants of endophytism in the Arabidopsis root mycobiome.</title>
        <authorList>
            <person name="Mesny F."/>
            <person name="Miyauchi S."/>
            <person name="Thiergart T."/>
            <person name="Pickel B."/>
            <person name="Atanasova L."/>
            <person name="Karlsson M."/>
            <person name="Huettel B."/>
            <person name="Barry K.W."/>
            <person name="Haridas S."/>
            <person name="Chen C."/>
            <person name="Bauer D."/>
            <person name="Andreopoulos W."/>
            <person name="Pangilinan J."/>
            <person name="LaButti K."/>
            <person name="Riley R."/>
            <person name="Lipzen A."/>
            <person name="Clum A."/>
            <person name="Drula E."/>
            <person name="Henrissat B."/>
            <person name="Kohler A."/>
            <person name="Grigoriev I.V."/>
            <person name="Martin F.M."/>
            <person name="Hacquard S."/>
        </authorList>
    </citation>
    <scope>NUCLEOTIDE SEQUENCE</scope>
    <source>
        <strain evidence="2">MPI-CAGE-CH-0243</strain>
    </source>
</reference>
<comment type="caution">
    <text evidence="2">The sequence shown here is derived from an EMBL/GenBank/DDBJ whole genome shotgun (WGS) entry which is preliminary data.</text>
</comment>
<dbReference type="AlphaFoldDB" id="A0A9P9D9N4"/>
<sequence>MPKKLIARSSASDFTCVPIGNKGIVTLGRETVVPGGRVTAGGRTVIPNGRDIPGGRVLWGGSNISLGSDFVLVDASGGGMDIPLDPDVVVMNKGGSGTKLLVEIIEVVVAVSVIIVAVGLDSACVTVSETILGGTELEILEETTSVRKRLECDNNGGTADEVTFELVPMVDRVMGGPVVIADDARLELVAISDRVSGNAELVIFNETIVVVVIGRVGLAENTVLVICAESRTVEENLTVSIELDKEEFDRDNVAVSCNDDSGCELIGLVRMPKLDDGNEDEDDEDGPKTGCKLDVENESEGV</sequence>
<evidence type="ECO:0000313" key="2">
    <source>
        <dbReference type="EMBL" id="KAH7114997.1"/>
    </source>
</evidence>
<evidence type="ECO:0000313" key="3">
    <source>
        <dbReference type="Proteomes" id="UP000700596"/>
    </source>
</evidence>
<name>A0A9P9D9N4_9PLEO</name>
<dbReference type="EMBL" id="JAGMWT010000016">
    <property type="protein sequence ID" value="KAH7114997.1"/>
    <property type="molecule type" value="Genomic_DNA"/>
</dbReference>
<keyword evidence="3" id="KW-1185">Reference proteome</keyword>
<organism evidence="2 3">
    <name type="scientific">Dendryphion nanum</name>
    <dbReference type="NCBI Taxonomy" id="256645"/>
    <lineage>
        <taxon>Eukaryota</taxon>
        <taxon>Fungi</taxon>
        <taxon>Dikarya</taxon>
        <taxon>Ascomycota</taxon>
        <taxon>Pezizomycotina</taxon>
        <taxon>Dothideomycetes</taxon>
        <taxon>Pleosporomycetidae</taxon>
        <taxon>Pleosporales</taxon>
        <taxon>Torulaceae</taxon>
        <taxon>Dendryphion</taxon>
    </lineage>
</organism>
<proteinExistence type="predicted"/>
<protein>
    <submittedName>
        <fullName evidence="2">Uncharacterized protein</fullName>
    </submittedName>
</protein>
<feature type="region of interest" description="Disordered" evidence="1">
    <location>
        <begin position="272"/>
        <end position="302"/>
    </location>
</feature>